<evidence type="ECO:0000256" key="1">
    <source>
        <dbReference type="SAM" id="MobiDB-lite"/>
    </source>
</evidence>
<dbReference type="AlphaFoldDB" id="W7T0L5"/>
<name>W7T0L5_9STRA</name>
<dbReference type="Gene3D" id="3.30.70.100">
    <property type="match status" value="1"/>
</dbReference>
<evidence type="ECO:0000313" key="2">
    <source>
        <dbReference type="EMBL" id="EWM20635.1"/>
    </source>
</evidence>
<dbReference type="EMBL" id="AZIL01002904">
    <property type="protein sequence ID" value="EWM20635.1"/>
    <property type="molecule type" value="Genomic_DNA"/>
</dbReference>
<dbReference type="OrthoDB" id="204262at2759"/>
<protein>
    <submittedName>
        <fullName evidence="2">Uncharacterized protein</fullName>
    </submittedName>
</protein>
<evidence type="ECO:0000313" key="3">
    <source>
        <dbReference type="Proteomes" id="UP000019335"/>
    </source>
</evidence>
<sequence>MQTLPQAPPLQTTPPAVQDLDTRPAILLYYAYRPLSHPSSLCPSTPPSSPEGPSPLARKEDNDHVDKREHLACWYEKTCAALGLKGRVRVAWDGVNATLGELRVGCLRTPASL</sequence>
<reference evidence="2 3" key="1">
    <citation type="journal article" date="2014" name="Mol. Plant">
        <title>Chromosome Scale Genome Assembly and Transcriptome Profiling of Nannochloropsis gaditana in Nitrogen Depletion.</title>
        <authorList>
            <person name="Corteggiani Carpinelli E."/>
            <person name="Telatin A."/>
            <person name="Vitulo N."/>
            <person name="Forcato C."/>
            <person name="D'Angelo M."/>
            <person name="Schiavon R."/>
            <person name="Vezzi A."/>
            <person name="Giacometti G.M."/>
            <person name="Morosinotto T."/>
            <person name="Valle G."/>
        </authorList>
    </citation>
    <scope>NUCLEOTIDE SEQUENCE [LARGE SCALE GENOMIC DNA]</scope>
    <source>
        <strain evidence="2 3">B-31</strain>
    </source>
</reference>
<proteinExistence type="predicted"/>
<accession>W7T0L5</accession>
<comment type="caution">
    <text evidence="2">The sequence shown here is derived from an EMBL/GenBank/DDBJ whole genome shotgun (WGS) entry which is preliminary data.</text>
</comment>
<feature type="region of interest" description="Disordered" evidence="1">
    <location>
        <begin position="39"/>
        <end position="63"/>
    </location>
</feature>
<gene>
    <name evidence="2" type="ORF">Naga_101561g2</name>
</gene>
<keyword evidence="3" id="KW-1185">Reference proteome</keyword>
<dbReference type="Proteomes" id="UP000019335">
    <property type="component" value="Unassembled WGS sequence"/>
</dbReference>
<organism evidence="2 3">
    <name type="scientific">Nannochloropsis gaditana</name>
    <dbReference type="NCBI Taxonomy" id="72520"/>
    <lineage>
        <taxon>Eukaryota</taxon>
        <taxon>Sar</taxon>
        <taxon>Stramenopiles</taxon>
        <taxon>Ochrophyta</taxon>
        <taxon>Eustigmatophyceae</taxon>
        <taxon>Eustigmatales</taxon>
        <taxon>Monodopsidaceae</taxon>
        <taxon>Nannochloropsis</taxon>
    </lineage>
</organism>
<feature type="compositionally biased region" description="Pro residues" evidence="1">
    <location>
        <begin position="44"/>
        <end position="53"/>
    </location>
</feature>